<dbReference type="InterPro" id="IPR024705">
    <property type="entry name" value="Ssp411"/>
</dbReference>
<dbReference type="PANTHER" id="PTHR42899">
    <property type="entry name" value="SPERMATOGENESIS-ASSOCIATED PROTEIN 20"/>
    <property type="match status" value="1"/>
</dbReference>
<feature type="domain" description="Spermatogenesis-associated protein 20-like TRX" evidence="1">
    <location>
        <begin position="3"/>
        <end position="163"/>
    </location>
</feature>
<dbReference type="InterPro" id="IPR004879">
    <property type="entry name" value="Ssp411-like_TRX"/>
</dbReference>
<protein>
    <submittedName>
        <fullName evidence="2">Thioredoxin domain-containing protein</fullName>
    </submittedName>
</protein>
<organism evidence="2 3">
    <name type="scientific">Cutibacterium avidum</name>
    <dbReference type="NCBI Taxonomy" id="33010"/>
    <lineage>
        <taxon>Bacteria</taxon>
        <taxon>Bacillati</taxon>
        <taxon>Actinomycetota</taxon>
        <taxon>Actinomycetes</taxon>
        <taxon>Propionibacteriales</taxon>
        <taxon>Propionibacteriaceae</taxon>
        <taxon>Cutibacterium</taxon>
    </lineage>
</organism>
<dbReference type="SUPFAM" id="SSF52833">
    <property type="entry name" value="Thioredoxin-like"/>
    <property type="match status" value="1"/>
</dbReference>
<dbReference type="PIRSF" id="PIRSF006402">
    <property type="entry name" value="UCP006402_thioredoxin"/>
    <property type="match status" value="1"/>
</dbReference>
<name>A0A3E2DM00_9ACTN</name>
<dbReference type="Pfam" id="PF03190">
    <property type="entry name" value="Thioredox_DsbH"/>
    <property type="match status" value="1"/>
</dbReference>
<accession>A0A3E2DM00</accession>
<dbReference type="GO" id="GO:0005975">
    <property type="term" value="P:carbohydrate metabolic process"/>
    <property type="evidence" value="ECO:0007669"/>
    <property type="project" value="InterPro"/>
</dbReference>
<dbReference type="RefSeq" id="WP_065673702.1">
    <property type="nucleotide sequence ID" value="NZ_AP031494.1"/>
</dbReference>
<dbReference type="Gene3D" id="1.50.10.20">
    <property type="match status" value="1"/>
</dbReference>
<evidence type="ECO:0000313" key="2">
    <source>
        <dbReference type="EMBL" id="RFT46324.1"/>
    </source>
</evidence>
<dbReference type="InterPro" id="IPR036249">
    <property type="entry name" value="Thioredoxin-like_sf"/>
</dbReference>
<comment type="caution">
    <text evidence="2">The sequence shown here is derived from an EMBL/GenBank/DDBJ whole genome shotgun (WGS) entry which is preliminary data.</text>
</comment>
<dbReference type="EMBL" id="NOWI01000002">
    <property type="protein sequence ID" value="RFT46324.1"/>
    <property type="molecule type" value="Genomic_DNA"/>
</dbReference>
<dbReference type="Proteomes" id="UP000259211">
    <property type="component" value="Unassembled WGS sequence"/>
</dbReference>
<gene>
    <name evidence="2" type="ORF">CHT91_01825</name>
</gene>
<dbReference type="Gene3D" id="3.40.30.10">
    <property type="entry name" value="Glutaredoxin"/>
    <property type="match status" value="1"/>
</dbReference>
<evidence type="ECO:0000313" key="3">
    <source>
        <dbReference type="Proteomes" id="UP000259211"/>
    </source>
</evidence>
<dbReference type="CDD" id="cd02955">
    <property type="entry name" value="SSP411"/>
    <property type="match status" value="1"/>
</dbReference>
<dbReference type="SUPFAM" id="SSF48208">
    <property type="entry name" value="Six-hairpin glycosidases"/>
    <property type="match status" value="1"/>
</dbReference>
<dbReference type="AlphaFoldDB" id="A0A3E2DM00"/>
<sequence length="671" mass="74020">MPNHLGESTSPYLLQHAANPVDWFPWGEEAFAEARRRDVPVMVSVGYSSCHWCHVMAFESFSDPEVAEVVNANVVAVKVDREERPEVDAALMQVTLAMTGQGGWPNTVFLTPDGKPFFAGTYFPSVRRGGQPAFVELVEALGGAWRERRDEVVSSAEAIVEHLRPIEKVPDTPRPVAGELIDAVGADYDIVHGGFGGPTKFPNATLLDALLVKGDPTSLDMAQNTCEHLVRGGIFDQVGGGFHRYSTDSQWVVPHFEKMLYDNALLLGTMARCWRRTADHDPDRRDLYSHAARRTVSWLNREMQLPNGLYAAGLDADSDDAAGHTREGIYYLWNQDLITDALGSEETEWLRPLVHLEPFDENGLGTLQLRGRVEWERINAHMDTLLEARDRRSAPARDEKAITAWNAMLIDGLVEAGMILREWSWVRQARDLAQALWTAHWSDGDLLRTSFHDRPGAPAVCEDYAWVGLSFAGLAGATGESVWCDRAVDVLDQAVTRFGAPDGSFLDAEESDLLTVTAHTLTDDACPSATASMVMALRRVGLMAERDDFVSRADEASAALLPVVASTPRFAGWALADFLIADEARRGLKPAGVVIADTQEEPTDLAAAAWRMAPAGSAIMRRVGEGSGFGTWFEDRAPRDGQPMCWVCRGTVCFEPVTEYLELKDPLWRRA</sequence>
<evidence type="ECO:0000259" key="1">
    <source>
        <dbReference type="Pfam" id="PF03190"/>
    </source>
</evidence>
<proteinExistence type="predicted"/>
<reference evidence="2 3" key="1">
    <citation type="submission" date="2017-07" db="EMBL/GenBank/DDBJ databases">
        <authorList>
            <person name="Sun Z.S."/>
            <person name="Albrecht U."/>
            <person name="Echele G."/>
            <person name="Lee C.C."/>
        </authorList>
    </citation>
    <scope>NUCLEOTIDE SEQUENCE [LARGE SCALE GENOMIC DNA]</scope>
    <source>
        <strain evidence="2 3">P16-029</strain>
    </source>
</reference>
<dbReference type="PANTHER" id="PTHR42899:SF1">
    <property type="entry name" value="SPERMATOGENESIS-ASSOCIATED PROTEIN 20"/>
    <property type="match status" value="1"/>
</dbReference>
<dbReference type="InterPro" id="IPR008928">
    <property type="entry name" value="6-hairpin_glycosidase_sf"/>
</dbReference>